<dbReference type="KEGG" id="aup:AsAng_0027750"/>
<keyword evidence="2" id="KW-1185">Reference proteome</keyword>
<dbReference type="AlphaFoldDB" id="A0A915YFG4"/>
<evidence type="ECO:0000313" key="2">
    <source>
        <dbReference type="Proteomes" id="UP001060919"/>
    </source>
</evidence>
<name>A0A915YFG4_9BACT</name>
<evidence type="ECO:0000313" key="1">
    <source>
        <dbReference type="EMBL" id="BDS12060.1"/>
    </source>
</evidence>
<accession>A0A915YFG4</accession>
<dbReference type="EMBL" id="AP026867">
    <property type="protein sequence ID" value="BDS12060.1"/>
    <property type="molecule type" value="Genomic_DNA"/>
</dbReference>
<reference evidence="1" key="1">
    <citation type="submission" date="2022-09" db="EMBL/GenBank/DDBJ databases">
        <title>Aureispira anguillicida sp. nov., isolated from Leptocephalus of Japanese eel Anguilla japonica.</title>
        <authorList>
            <person name="Yuasa K."/>
            <person name="Mekata T."/>
            <person name="Ikunari K."/>
        </authorList>
    </citation>
    <scope>NUCLEOTIDE SEQUENCE</scope>
    <source>
        <strain evidence="1">EL160426</strain>
    </source>
</reference>
<sequence length="38" mass="4475">MKKTFRFIIWAVNVLMPQAHNALITPQPTKRPRLTLEN</sequence>
<gene>
    <name evidence="1" type="ORF">AsAng_0027750</name>
</gene>
<organism evidence="1 2">
    <name type="scientific">Aureispira anguillae</name>
    <dbReference type="NCBI Taxonomy" id="2864201"/>
    <lineage>
        <taxon>Bacteria</taxon>
        <taxon>Pseudomonadati</taxon>
        <taxon>Bacteroidota</taxon>
        <taxon>Saprospiria</taxon>
        <taxon>Saprospirales</taxon>
        <taxon>Saprospiraceae</taxon>
        <taxon>Aureispira</taxon>
    </lineage>
</organism>
<protein>
    <submittedName>
        <fullName evidence="1">Uncharacterized protein</fullName>
    </submittedName>
</protein>
<dbReference type="Proteomes" id="UP001060919">
    <property type="component" value="Chromosome"/>
</dbReference>
<proteinExistence type="predicted"/>